<organism evidence="1 2">
    <name type="scientific">Microvirga lotononidis</name>
    <dbReference type="NCBI Taxonomy" id="864069"/>
    <lineage>
        <taxon>Bacteria</taxon>
        <taxon>Pseudomonadati</taxon>
        <taxon>Pseudomonadota</taxon>
        <taxon>Alphaproteobacteria</taxon>
        <taxon>Hyphomicrobiales</taxon>
        <taxon>Methylobacteriaceae</taxon>
        <taxon>Microvirga</taxon>
    </lineage>
</organism>
<feature type="non-terminal residue" evidence="1">
    <location>
        <position position="24"/>
    </location>
</feature>
<reference evidence="1 2" key="1">
    <citation type="submission" date="2012-02" db="EMBL/GenBank/DDBJ databases">
        <title>Improved High-Quality Draft sequence of Microvirga sp. WSM3557.</title>
        <authorList>
            <consortium name="US DOE Joint Genome Institute"/>
            <person name="Lucas S."/>
            <person name="Han J."/>
            <person name="Lapidus A."/>
            <person name="Cheng J.-F."/>
            <person name="Goodwin L."/>
            <person name="Pitluck S."/>
            <person name="Peters L."/>
            <person name="Zhang X."/>
            <person name="Detter J.C."/>
            <person name="Han C."/>
            <person name="Tapia R."/>
            <person name="Land M."/>
            <person name="Hauser L."/>
            <person name="Kyrpides N."/>
            <person name="Ivanova N."/>
            <person name="Pagani I."/>
            <person name="Brau L."/>
            <person name="Yates R."/>
            <person name="O'Hara G."/>
            <person name="Rui T."/>
            <person name="Howieson J."/>
            <person name="Reeve W."/>
            <person name="Woyke T."/>
        </authorList>
    </citation>
    <scope>NUCLEOTIDE SEQUENCE [LARGE SCALE GENOMIC DNA]</scope>
    <source>
        <strain evidence="1 2">WSM3557</strain>
    </source>
</reference>
<dbReference type="EMBL" id="JH660647">
    <property type="protein sequence ID" value="EIM26174.1"/>
    <property type="molecule type" value="Genomic_DNA"/>
</dbReference>
<dbReference type="Proteomes" id="UP000003947">
    <property type="component" value="Unassembled WGS sequence"/>
</dbReference>
<evidence type="ECO:0000313" key="1">
    <source>
        <dbReference type="EMBL" id="EIM26174.1"/>
    </source>
</evidence>
<evidence type="ECO:0000313" key="2">
    <source>
        <dbReference type="Proteomes" id="UP000003947"/>
    </source>
</evidence>
<keyword evidence="2" id="KW-1185">Reference proteome</keyword>
<proteinExistence type="predicted"/>
<gene>
    <name evidence="1" type="ORF">MicloDRAFT_00069080</name>
</gene>
<dbReference type="HOGENOM" id="CLU_027402_34_5_5"/>
<dbReference type="AlphaFoldDB" id="I4YQD2"/>
<name>I4YQD2_9HYPH</name>
<sequence length="24" mass="2595">MKAARFTDAQKAFILKQGTDGTPV</sequence>
<protein>
    <submittedName>
        <fullName evidence="1">Uncharacterized protein</fullName>
    </submittedName>
</protein>
<accession>I4YQD2</accession>